<keyword evidence="3" id="KW-1185">Reference proteome</keyword>
<feature type="compositionally biased region" description="Polar residues" evidence="1">
    <location>
        <begin position="30"/>
        <end position="40"/>
    </location>
</feature>
<evidence type="ECO:0000256" key="1">
    <source>
        <dbReference type="SAM" id="MobiDB-lite"/>
    </source>
</evidence>
<comment type="caution">
    <text evidence="2">The sequence shown here is derived from an EMBL/GenBank/DDBJ whole genome shotgun (WGS) entry which is preliminary data.</text>
</comment>
<protein>
    <submittedName>
        <fullName evidence="2">Uncharacterized protein</fullName>
    </submittedName>
</protein>
<evidence type="ECO:0000313" key="2">
    <source>
        <dbReference type="EMBL" id="MBM7693401.1"/>
    </source>
</evidence>
<sequence length="51" mass="5886">MTRGQKNLEQYKMPHITDKKRDVTYRVGYTATTGNQTGNTDEPGKRSDWPN</sequence>
<dbReference type="EMBL" id="JAFBFI010000012">
    <property type="protein sequence ID" value="MBM7693401.1"/>
    <property type="molecule type" value="Genomic_DNA"/>
</dbReference>
<dbReference type="Proteomes" id="UP000823486">
    <property type="component" value="Unassembled WGS sequence"/>
</dbReference>
<feature type="region of interest" description="Disordered" evidence="1">
    <location>
        <begin position="28"/>
        <end position="51"/>
    </location>
</feature>
<accession>A0ABS2QMD1</accession>
<gene>
    <name evidence="2" type="ORF">JOC77_002841</name>
</gene>
<organism evidence="2 3">
    <name type="scientific">Peribacillus deserti</name>
    <dbReference type="NCBI Taxonomy" id="673318"/>
    <lineage>
        <taxon>Bacteria</taxon>
        <taxon>Bacillati</taxon>
        <taxon>Bacillota</taxon>
        <taxon>Bacilli</taxon>
        <taxon>Bacillales</taxon>
        <taxon>Bacillaceae</taxon>
        <taxon>Peribacillus</taxon>
    </lineage>
</organism>
<proteinExistence type="predicted"/>
<reference evidence="2 3" key="1">
    <citation type="submission" date="2021-01" db="EMBL/GenBank/DDBJ databases">
        <title>Genomic Encyclopedia of Type Strains, Phase IV (KMG-IV): sequencing the most valuable type-strain genomes for metagenomic binning, comparative biology and taxonomic classification.</title>
        <authorList>
            <person name="Goeker M."/>
        </authorList>
    </citation>
    <scope>NUCLEOTIDE SEQUENCE [LARGE SCALE GENOMIC DNA]</scope>
    <source>
        <strain evidence="2 3">DSM 105482</strain>
    </source>
</reference>
<name>A0ABS2QMD1_9BACI</name>
<dbReference type="RefSeq" id="WP_204544108.1">
    <property type="nucleotide sequence ID" value="NZ_JAFBFI010000012.1"/>
</dbReference>
<feature type="compositionally biased region" description="Basic and acidic residues" evidence="1">
    <location>
        <begin position="42"/>
        <end position="51"/>
    </location>
</feature>
<evidence type="ECO:0000313" key="3">
    <source>
        <dbReference type="Proteomes" id="UP000823486"/>
    </source>
</evidence>